<feature type="compositionally biased region" description="Basic and acidic residues" evidence="4">
    <location>
        <begin position="117"/>
        <end position="129"/>
    </location>
</feature>
<dbReference type="OrthoDB" id="2398441at2759"/>
<dbReference type="PROSITE" id="PS00518">
    <property type="entry name" value="ZF_RING_1"/>
    <property type="match status" value="1"/>
</dbReference>
<evidence type="ECO:0000313" key="6">
    <source>
        <dbReference type="Proteomes" id="UP000827284"/>
    </source>
</evidence>
<evidence type="ECO:0008006" key="7">
    <source>
        <dbReference type="Google" id="ProtNLM"/>
    </source>
</evidence>
<dbReference type="Gene3D" id="3.30.40.10">
    <property type="entry name" value="Zinc/RING finger domain, C3HC4 (zinc finger)"/>
    <property type="match status" value="1"/>
</dbReference>
<dbReference type="InterPro" id="IPR017907">
    <property type="entry name" value="Znf_RING_CS"/>
</dbReference>
<feature type="region of interest" description="Disordered" evidence="4">
    <location>
        <begin position="378"/>
        <end position="435"/>
    </location>
</feature>
<feature type="region of interest" description="Disordered" evidence="4">
    <location>
        <begin position="182"/>
        <end position="232"/>
    </location>
</feature>
<feature type="compositionally biased region" description="Acidic residues" evidence="4">
    <location>
        <begin position="38"/>
        <end position="48"/>
    </location>
</feature>
<gene>
    <name evidence="5" type="ORF">EMPS_03610</name>
</gene>
<dbReference type="GO" id="GO:0008270">
    <property type="term" value="F:zinc ion binding"/>
    <property type="evidence" value="ECO:0007669"/>
    <property type="project" value="UniProtKB-KW"/>
</dbReference>
<feature type="compositionally biased region" description="Basic residues" evidence="4">
    <location>
        <begin position="186"/>
        <end position="198"/>
    </location>
</feature>
<dbReference type="Proteomes" id="UP000827284">
    <property type="component" value="Unassembled WGS sequence"/>
</dbReference>
<evidence type="ECO:0000256" key="1">
    <source>
        <dbReference type="ARBA" id="ARBA00022723"/>
    </source>
</evidence>
<keyword evidence="3" id="KW-0862">Zinc</keyword>
<feature type="compositionally biased region" description="Low complexity" evidence="4">
    <location>
        <begin position="49"/>
        <end position="64"/>
    </location>
</feature>
<dbReference type="InterPro" id="IPR013083">
    <property type="entry name" value="Znf_RING/FYVE/PHD"/>
</dbReference>
<keyword evidence="2" id="KW-0863">Zinc-finger</keyword>
<name>A0A9P3LV16_9FUNG</name>
<evidence type="ECO:0000256" key="2">
    <source>
        <dbReference type="ARBA" id="ARBA00022771"/>
    </source>
</evidence>
<evidence type="ECO:0000256" key="3">
    <source>
        <dbReference type="ARBA" id="ARBA00022833"/>
    </source>
</evidence>
<accession>A0A9P3LV16</accession>
<evidence type="ECO:0000313" key="5">
    <source>
        <dbReference type="EMBL" id="GJJ71260.1"/>
    </source>
</evidence>
<keyword evidence="1" id="KW-0479">Metal-binding</keyword>
<comment type="caution">
    <text evidence="5">The sequence shown here is derived from an EMBL/GenBank/DDBJ whole genome shotgun (WGS) entry which is preliminary data.</text>
</comment>
<feature type="compositionally biased region" description="Basic and acidic residues" evidence="4">
    <location>
        <begin position="140"/>
        <end position="151"/>
    </location>
</feature>
<dbReference type="AlphaFoldDB" id="A0A9P3LV16"/>
<organism evidence="5 6">
    <name type="scientific">Entomortierella parvispora</name>
    <dbReference type="NCBI Taxonomy" id="205924"/>
    <lineage>
        <taxon>Eukaryota</taxon>
        <taxon>Fungi</taxon>
        <taxon>Fungi incertae sedis</taxon>
        <taxon>Mucoromycota</taxon>
        <taxon>Mortierellomycotina</taxon>
        <taxon>Mortierellomycetes</taxon>
        <taxon>Mortierellales</taxon>
        <taxon>Mortierellaceae</taxon>
        <taxon>Entomortierella</taxon>
    </lineage>
</organism>
<reference evidence="5" key="2">
    <citation type="journal article" date="2022" name="Microbiol. Resour. Announc.">
        <title>Whole-Genome Sequence of Entomortierella parvispora E1425, a Mucoromycotan Fungus Associated with Burkholderiaceae-Related Endosymbiotic Bacteria.</title>
        <authorList>
            <person name="Herlambang A."/>
            <person name="Guo Y."/>
            <person name="Takashima Y."/>
            <person name="Narisawa K."/>
            <person name="Ohta H."/>
            <person name="Nishizawa T."/>
        </authorList>
    </citation>
    <scope>NUCLEOTIDE SEQUENCE</scope>
    <source>
        <strain evidence="5">E1425</strain>
    </source>
</reference>
<protein>
    <recommendedName>
        <fullName evidence="7">RING-type domain-containing protein</fullName>
    </recommendedName>
</protein>
<sequence>MAMPDWTRAPPTIDLTGPPEPPQARAPLTLPTRSVEIIEIDSNDEDSDYGGNSHSNNNNYISSGDDSDGDGDDVLFVRENPAQPGPSSLHDYFNWGRVPVMPRAPRPQRIEENEYVTRRHDRNGRREELENPFGTDDDTDIRGHPEASRNHDPMLAEATARARAARRASHSVDAQIAAAIASGGRVQHHHHHHHHVVRPHPYNNSMHDEQAPPQQQRQQQQRNRQRQRRGPLRVLDDAILGMLGLVGVGQLSAFDQFVRARDERRIRQRSESMFRDDPNDEIDFYRLHQEMEDRAQAVAAEARAAAAASRPDTTDELEPGFTKALTVDTVVICPACQLPFGHSGVETAELWVIWGCGHVICGDCVDSLFITKTEIKPNQDTKVSPSKNGRGKGRAKNKGSAKSAISAPAVGDGGTDADASERDPTKDEEPEAENLFKITKKQYGNCPCCNRKVKRSSIVRLYH</sequence>
<dbReference type="SUPFAM" id="SSF57850">
    <property type="entry name" value="RING/U-box"/>
    <property type="match status" value="1"/>
</dbReference>
<dbReference type="EMBL" id="BQFW01000005">
    <property type="protein sequence ID" value="GJJ71260.1"/>
    <property type="molecule type" value="Genomic_DNA"/>
</dbReference>
<feature type="compositionally biased region" description="Basic residues" evidence="4">
    <location>
        <begin position="389"/>
        <end position="399"/>
    </location>
</feature>
<proteinExistence type="predicted"/>
<feature type="region of interest" description="Disordered" evidence="4">
    <location>
        <begin position="117"/>
        <end position="151"/>
    </location>
</feature>
<feature type="region of interest" description="Disordered" evidence="4">
    <location>
        <begin position="1"/>
        <end position="90"/>
    </location>
</feature>
<evidence type="ECO:0000256" key="4">
    <source>
        <dbReference type="SAM" id="MobiDB-lite"/>
    </source>
</evidence>
<reference evidence="5" key="1">
    <citation type="submission" date="2021-11" db="EMBL/GenBank/DDBJ databases">
        <authorList>
            <person name="Herlambang A."/>
            <person name="Guo Y."/>
            <person name="Takashima Y."/>
            <person name="Nishizawa T."/>
        </authorList>
    </citation>
    <scope>NUCLEOTIDE SEQUENCE</scope>
    <source>
        <strain evidence="5">E1425</strain>
    </source>
</reference>
<keyword evidence="6" id="KW-1185">Reference proteome</keyword>